<proteinExistence type="predicted"/>
<accession>A0AAE9WZ53</accession>
<reference evidence="2" key="1">
    <citation type="journal article" date="2024" name="Viruses">
        <title>New Genera and Species of Caulobacter and Brevundimonas Bacteriophages Provide Insights into Phage Genome Evolution.</title>
        <authorList>
            <person name="Ely B."/>
            <person name="Hils M."/>
            <person name="Clarke A."/>
            <person name="Albert M."/>
            <person name="Holness N."/>
            <person name="Lenski J."/>
            <person name="Mohammadi T."/>
        </authorList>
    </citation>
    <scope>NUCLEOTIDE SEQUENCE [LARGE SCALE GENOMIC DNA]</scope>
</reference>
<name>A0AAE9WZ53_9CAUD</name>
<keyword evidence="2" id="KW-1185">Reference proteome</keyword>
<sequence>MPYRSIRSGLMSLFLLTCLTACVKPKPPVVLRVTPPAALMEPCADDAVPLRTNGDFPKKIVALKATIACERADKASLREWSRK</sequence>
<evidence type="ECO:0000313" key="1">
    <source>
        <dbReference type="EMBL" id="WCD56186.1"/>
    </source>
</evidence>
<dbReference type="EMBL" id="OQ135104">
    <property type="protein sequence ID" value="WCD56186.1"/>
    <property type="molecule type" value="Genomic_DNA"/>
</dbReference>
<dbReference type="Proteomes" id="UP001221122">
    <property type="component" value="Segment"/>
</dbReference>
<dbReference type="Pfam" id="PF23793">
    <property type="entry name" value="LysC"/>
    <property type="match status" value="1"/>
</dbReference>
<dbReference type="InterPro" id="IPR058979">
    <property type="entry name" value="LysC-like"/>
</dbReference>
<gene>
    <name evidence="1" type="primary">KSC_gp049</name>
</gene>
<protein>
    <submittedName>
        <fullName evidence="1">O-spanin</fullName>
    </submittedName>
</protein>
<organism evidence="1 2">
    <name type="scientific">Caulobacter phage KSC</name>
    <dbReference type="NCBI Taxonomy" id="3020398"/>
    <lineage>
        <taxon>Viruses</taxon>
        <taxon>Duplodnaviria</taxon>
        <taxon>Heunggongvirae</taxon>
        <taxon>Uroviricota</taxon>
        <taxon>Caudoviricetes</taxon>
        <taxon>Autographivirales</taxon>
        <taxon>Autonotataviridae</taxon>
        <taxon>Percyvirus</taxon>
        <taxon>Percyvirus KSC</taxon>
    </lineage>
</organism>
<evidence type="ECO:0000313" key="2">
    <source>
        <dbReference type="Proteomes" id="UP001221122"/>
    </source>
</evidence>